<evidence type="ECO:0000313" key="1">
    <source>
        <dbReference type="EMBL" id="MER3123580.1"/>
    </source>
</evidence>
<proteinExistence type="predicted"/>
<gene>
    <name evidence="1" type="ORF">ABQG71_20690</name>
</gene>
<dbReference type="EMBL" id="JBEOME010000019">
    <property type="protein sequence ID" value="MER3123580.1"/>
    <property type="molecule type" value="Genomic_DNA"/>
</dbReference>
<accession>A0ABV1SAK4</accession>
<organism evidence="1 2">
    <name type="scientific">Bacillus altitudinis</name>
    <dbReference type="NCBI Taxonomy" id="293387"/>
    <lineage>
        <taxon>Bacteria</taxon>
        <taxon>Bacillati</taxon>
        <taxon>Bacillota</taxon>
        <taxon>Bacilli</taxon>
        <taxon>Bacillales</taxon>
        <taxon>Bacillaceae</taxon>
        <taxon>Bacillus</taxon>
    </lineage>
</organism>
<keyword evidence="2" id="KW-1185">Reference proteome</keyword>
<sequence>MIASPEKSCADIEYQYEIINSLKEELAYLRSLSLSINSSVDLYKVKQAIFEYLKQIDEFSFNQTVLTNTYTGDLLTAYRKRMEFINELRKSVEYEFEYFITTYN</sequence>
<comment type="caution">
    <text evidence="1">The sequence shown here is derived from an EMBL/GenBank/DDBJ whole genome shotgun (WGS) entry which is preliminary data.</text>
</comment>
<dbReference type="RefSeq" id="WP_350386957.1">
    <property type="nucleotide sequence ID" value="NZ_JBEOME010000019.1"/>
</dbReference>
<evidence type="ECO:0000313" key="2">
    <source>
        <dbReference type="Proteomes" id="UP001467674"/>
    </source>
</evidence>
<name>A0ABV1SAK4_BACAB</name>
<dbReference type="Proteomes" id="UP001467674">
    <property type="component" value="Unassembled WGS sequence"/>
</dbReference>
<reference evidence="1 2" key="1">
    <citation type="submission" date="2024-06" db="EMBL/GenBank/DDBJ databases">
        <title>Construction of an artificial bacterial consortium using nitrogen cycle bacteria from Cuatro Cienegas Basin and a mangrove forest.</title>
        <authorList>
            <person name="Aguilera-Najera D."/>
            <person name="Marquez-Cianci L."/>
            <person name="Martinez-Perez E."/>
            <person name="Rosas-Barrera M."/>
            <person name="Rodriguez-Cruz U.E."/>
            <person name="Tapia-Lopez R."/>
            <person name="Eguiarte L.E."/>
            <person name="Souza-Saldivar V."/>
        </authorList>
    </citation>
    <scope>NUCLEOTIDE SEQUENCE [LARGE SCALE GENOMIC DNA]</scope>
    <source>
        <strain evidence="1 2">S14-15</strain>
    </source>
</reference>
<protein>
    <submittedName>
        <fullName evidence="1">Uncharacterized protein</fullName>
    </submittedName>
</protein>